<organism evidence="1 2">
    <name type="scientific">Drosophila gunungcola</name>
    <name type="common">fruit fly</name>
    <dbReference type="NCBI Taxonomy" id="103775"/>
    <lineage>
        <taxon>Eukaryota</taxon>
        <taxon>Metazoa</taxon>
        <taxon>Ecdysozoa</taxon>
        <taxon>Arthropoda</taxon>
        <taxon>Hexapoda</taxon>
        <taxon>Insecta</taxon>
        <taxon>Pterygota</taxon>
        <taxon>Neoptera</taxon>
        <taxon>Endopterygota</taxon>
        <taxon>Diptera</taxon>
        <taxon>Brachycera</taxon>
        <taxon>Muscomorpha</taxon>
        <taxon>Ephydroidea</taxon>
        <taxon>Drosophilidae</taxon>
        <taxon>Drosophila</taxon>
        <taxon>Sophophora</taxon>
    </lineage>
</organism>
<keyword evidence="2" id="KW-1185">Reference proteome</keyword>
<accession>A0A9Q0BL12</accession>
<dbReference type="EMBL" id="JAMKOV010000020">
    <property type="protein sequence ID" value="KAI8036392.1"/>
    <property type="molecule type" value="Genomic_DNA"/>
</dbReference>
<evidence type="ECO:0000313" key="2">
    <source>
        <dbReference type="Proteomes" id="UP001059596"/>
    </source>
</evidence>
<gene>
    <name evidence="1" type="ORF">M5D96_010804</name>
</gene>
<comment type="caution">
    <text evidence="1">The sequence shown here is derived from an EMBL/GenBank/DDBJ whole genome shotgun (WGS) entry which is preliminary data.</text>
</comment>
<dbReference type="OrthoDB" id="7699470at2759"/>
<evidence type="ECO:0000313" key="1">
    <source>
        <dbReference type="EMBL" id="KAI8036392.1"/>
    </source>
</evidence>
<reference evidence="1" key="1">
    <citation type="journal article" date="2023" name="Genome Biol. Evol.">
        <title>Long-read-based Genome Assembly of Drosophila gunungcola Reveals Fewer Chemosensory Genes in Flower-breeding Species.</title>
        <authorList>
            <person name="Negi A."/>
            <person name="Liao B.Y."/>
            <person name="Yeh S.D."/>
        </authorList>
    </citation>
    <scope>NUCLEOTIDE SEQUENCE</scope>
    <source>
        <strain evidence="1">Sukarami</strain>
    </source>
</reference>
<proteinExistence type="predicted"/>
<dbReference type="Proteomes" id="UP001059596">
    <property type="component" value="Unassembled WGS sequence"/>
</dbReference>
<dbReference type="AlphaFoldDB" id="A0A9Q0BL12"/>
<evidence type="ECO:0008006" key="3">
    <source>
        <dbReference type="Google" id="ProtNLM"/>
    </source>
</evidence>
<protein>
    <recommendedName>
        <fullName evidence="3">SAM domain-containing protein</fullName>
    </recommendedName>
</protein>
<name>A0A9Q0BL12_9MUSC</name>
<dbReference type="InterPro" id="IPR013761">
    <property type="entry name" value="SAM/pointed_sf"/>
</dbReference>
<dbReference type="Gene3D" id="1.10.150.50">
    <property type="entry name" value="Transcription Factor, Ets-1"/>
    <property type="match status" value="1"/>
</dbReference>
<sequence>MPYCYSIELNSKLVFFSFTENFIDFESLLSLTEMEIEKLVPQLGLRKKILSGLKTLHRSVKEIESGELSDFSVENIEEEVPLKKLNTKERSAEKDLPKRKKFRKAETALNYSEIQNTARKYLDGNIIGRKILAFYKKGLFDSSIRSQLAECIIVSELNVDLDPKKVISPQRFLELRNEIVEVFPTETAATYYVPTQPKTNLEGAKQPRGKLYDKYTCIIKDLRASGFRTANNCS</sequence>